<keyword evidence="1" id="KW-0472">Membrane</keyword>
<dbReference type="AlphaFoldDB" id="A0A9P0ZWT7"/>
<keyword evidence="1" id="KW-0812">Transmembrane</keyword>
<feature type="transmembrane region" description="Helical" evidence="1">
    <location>
        <begin position="263"/>
        <end position="283"/>
    </location>
</feature>
<organism evidence="2 3">
    <name type="scientific">Cuscuta europaea</name>
    <name type="common">European dodder</name>
    <dbReference type="NCBI Taxonomy" id="41803"/>
    <lineage>
        <taxon>Eukaryota</taxon>
        <taxon>Viridiplantae</taxon>
        <taxon>Streptophyta</taxon>
        <taxon>Embryophyta</taxon>
        <taxon>Tracheophyta</taxon>
        <taxon>Spermatophyta</taxon>
        <taxon>Magnoliopsida</taxon>
        <taxon>eudicotyledons</taxon>
        <taxon>Gunneridae</taxon>
        <taxon>Pentapetalae</taxon>
        <taxon>asterids</taxon>
        <taxon>lamiids</taxon>
        <taxon>Solanales</taxon>
        <taxon>Convolvulaceae</taxon>
        <taxon>Cuscuteae</taxon>
        <taxon>Cuscuta</taxon>
        <taxon>Cuscuta subgen. Cuscuta</taxon>
    </lineage>
</organism>
<feature type="transmembrane region" description="Helical" evidence="1">
    <location>
        <begin position="62"/>
        <end position="80"/>
    </location>
</feature>
<keyword evidence="3" id="KW-1185">Reference proteome</keyword>
<accession>A0A9P0ZWT7</accession>
<evidence type="ECO:0000256" key="1">
    <source>
        <dbReference type="SAM" id="Phobius"/>
    </source>
</evidence>
<dbReference type="OrthoDB" id="1926790at2759"/>
<sequence>MEPSIGLSPSTTENTMDLDSDLQSFQLELAKEGSRFDHDFRSMSPLEILRETVWILRYNSTGLLSIMALLIFPVSALLLSNVLVNQSLVKKLTIRILLALRSSGISLRPFIEQLVHKFSEMVVATAVSFPLCATSLLLSKAAIIYSVNCTYSREHFDALKFYVIITKIWKRIVFTYLWVCTAISGCLTLFIVILVAITTLFSISGFPSNSILYPSIVLVAIFSIIIANCIVICNIAIVISVLEDASGLQALLKSNSLIKGKTRVGVLVFFGMIIGMAFVKGLFEHRVKTISYGDGSSRLWEGPLLVTMHSFLLLLDSMMFTVLYFTCKSGRIIETRNEESQPILEATKYPSTSTEAQ</sequence>
<feature type="transmembrane region" description="Helical" evidence="1">
    <location>
        <begin position="215"/>
        <end position="242"/>
    </location>
</feature>
<protein>
    <submittedName>
        <fullName evidence="2">Uncharacterized protein</fullName>
    </submittedName>
</protein>
<evidence type="ECO:0000313" key="2">
    <source>
        <dbReference type="EMBL" id="CAH9115103.1"/>
    </source>
</evidence>
<dbReference type="Proteomes" id="UP001152484">
    <property type="component" value="Unassembled WGS sequence"/>
</dbReference>
<dbReference type="EMBL" id="CAMAPE010000065">
    <property type="protein sequence ID" value="CAH9115103.1"/>
    <property type="molecule type" value="Genomic_DNA"/>
</dbReference>
<evidence type="ECO:0000313" key="3">
    <source>
        <dbReference type="Proteomes" id="UP001152484"/>
    </source>
</evidence>
<name>A0A9P0ZWT7_CUSEU</name>
<feature type="transmembrane region" description="Helical" evidence="1">
    <location>
        <begin position="303"/>
        <end position="326"/>
    </location>
</feature>
<keyword evidence="1" id="KW-1133">Transmembrane helix</keyword>
<proteinExistence type="predicted"/>
<reference evidence="2" key="1">
    <citation type="submission" date="2022-07" db="EMBL/GenBank/DDBJ databases">
        <authorList>
            <person name="Macas J."/>
            <person name="Novak P."/>
            <person name="Neumann P."/>
        </authorList>
    </citation>
    <scope>NUCLEOTIDE SEQUENCE</scope>
</reference>
<dbReference type="PANTHER" id="PTHR33133:SF1">
    <property type="entry name" value="EXPRESSED PROTEIN-RELATED"/>
    <property type="match status" value="1"/>
</dbReference>
<dbReference type="PANTHER" id="PTHR33133">
    <property type="entry name" value="OS08G0107100 PROTEIN-RELATED"/>
    <property type="match status" value="1"/>
</dbReference>
<feature type="transmembrane region" description="Helical" evidence="1">
    <location>
        <begin position="172"/>
        <end position="203"/>
    </location>
</feature>
<gene>
    <name evidence="2" type="ORF">CEURO_LOCUS20671</name>
</gene>
<comment type="caution">
    <text evidence="2">The sequence shown here is derived from an EMBL/GenBank/DDBJ whole genome shotgun (WGS) entry which is preliminary data.</text>
</comment>